<comment type="caution">
    <text evidence="6">The sequence shown here is derived from an EMBL/GenBank/DDBJ whole genome shotgun (WGS) entry which is preliminary data.</text>
</comment>
<evidence type="ECO:0000259" key="5">
    <source>
        <dbReference type="Pfam" id="PF01765"/>
    </source>
</evidence>
<accession>T2SBD3</accession>
<evidence type="ECO:0000256" key="2">
    <source>
        <dbReference type="ARBA" id="ARBA00022490"/>
    </source>
</evidence>
<dbReference type="InterPro" id="IPR023584">
    <property type="entry name" value="Ribosome_recyc_fac_dom"/>
</dbReference>
<dbReference type="SUPFAM" id="SSF55194">
    <property type="entry name" value="Ribosome recycling factor, RRF"/>
    <property type="match status" value="1"/>
</dbReference>
<feature type="domain" description="Ribosome recycling factor" evidence="5">
    <location>
        <begin position="1"/>
        <end position="79"/>
    </location>
</feature>
<dbReference type="Pfam" id="PF01765">
    <property type="entry name" value="RRF"/>
    <property type="match status" value="1"/>
</dbReference>
<dbReference type="Proteomes" id="UP000015816">
    <property type="component" value="Unassembled WGS sequence"/>
</dbReference>
<dbReference type="InterPro" id="IPR002661">
    <property type="entry name" value="Ribosome_recyc_fac"/>
</dbReference>
<dbReference type="FunFam" id="1.10.132.20:FF:000001">
    <property type="entry name" value="Ribosome-recycling factor"/>
    <property type="match status" value="1"/>
</dbReference>
<reference evidence="6 7" key="1">
    <citation type="journal article" date="2013" name="Genome Announc.">
        <title>Genome Sequences of Three hpAfrica2 Strains of Helicobacter pylori.</title>
        <authorList>
            <person name="Duncan S.S."/>
            <person name="Bertoli M.T."/>
            <person name="Kersulyte D."/>
            <person name="Valk P.L."/>
            <person name="Tamma S."/>
            <person name="Segal I."/>
            <person name="McClain M.S."/>
            <person name="Cover T.L."/>
            <person name="Berg D.E."/>
        </authorList>
    </citation>
    <scope>NUCLEOTIDE SEQUENCE [LARGE SCALE GENOMIC DNA]</scope>
    <source>
        <strain evidence="6 7">SouthAfrica50</strain>
    </source>
</reference>
<evidence type="ECO:0000256" key="1">
    <source>
        <dbReference type="ARBA" id="ARBA00005912"/>
    </source>
</evidence>
<dbReference type="InterPro" id="IPR036191">
    <property type="entry name" value="RRF_sf"/>
</dbReference>
<protein>
    <submittedName>
        <fullName evidence="6">Ribosome recycling factor family protein</fullName>
    </submittedName>
</protein>
<feature type="region of interest" description="Disordered" evidence="4">
    <location>
        <begin position="34"/>
        <end position="55"/>
    </location>
</feature>
<organism evidence="6 7">
    <name type="scientific">Helicobacter pylori SouthAfrica50</name>
    <dbReference type="NCBI Taxonomy" id="1352357"/>
    <lineage>
        <taxon>Bacteria</taxon>
        <taxon>Pseudomonadati</taxon>
        <taxon>Campylobacterota</taxon>
        <taxon>Epsilonproteobacteria</taxon>
        <taxon>Campylobacterales</taxon>
        <taxon>Helicobacteraceae</taxon>
        <taxon>Helicobacter</taxon>
    </lineage>
</organism>
<dbReference type="PATRIC" id="fig|1352357.3.peg.427"/>
<evidence type="ECO:0000313" key="6">
    <source>
        <dbReference type="EMBL" id="EQD90036.1"/>
    </source>
</evidence>
<dbReference type="Gene3D" id="1.10.132.20">
    <property type="entry name" value="Ribosome-recycling factor"/>
    <property type="match status" value="1"/>
</dbReference>
<comment type="similarity">
    <text evidence="1">Belongs to the RRF family.</text>
</comment>
<evidence type="ECO:0000313" key="7">
    <source>
        <dbReference type="Proteomes" id="UP000015816"/>
    </source>
</evidence>
<evidence type="ECO:0000256" key="4">
    <source>
        <dbReference type="SAM" id="MobiDB-lite"/>
    </source>
</evidence>
<proteinExistence type="inferred from homology"/>
<evidence type="ECO:0000256" key="3">
    <source>
        <dbReference type="ARBA" id="ARBA00022917"/>
    </source>
</evidence>
<dbReference type="GO" id="GO:0043023">
    <property type="term" value="F:ribosomal large subunit binding"/>
    <property type="evidence" value="ECO:0007669"/>
    <property type="project" value="TreeGrafter"/>
</dbReference>
<gene>
    <name evidence="6" type="ORF">HPSA50_0432</name>
</gene>
<keyword evidence="2" id="KW-0963">Cytoplasm</keyword>
<name>T2SBD3_HELPX</name>
<sequence>MTTEQRKLIAKDAKAMGEKAKVAVRNIRQDANNKVKKLEKDKEISEDESKKAQDQIQKITDEAIKKIDESVKNKEDAILKV</sequence>
<dbReference type="AlphaFoldDB" id="T2SBD3"/>
<dbReference type="GO" id="GO:0005829">
    <property type="term" value="C:cytosol"/>
    <property type="evidence" value="ECO:0007669"/>
    <property type="project" value="GOC"/>
</dbReference>
<dbReference type="PANTHER" id="PTHR20982:SF3">
    <property type="entry name" value="MITOCHONDRIAL RIBOSOME RECYCLING FACTOR PSEUDO 1"/>
    <property type="match status" value="1"/>
</dbReference>
<dbReference type="GO" id="GO:0002184">
    <property type="term" value="P:cytoplasmic translational termination"/>
    <property type="evidence" value="ECO:0007669"/>
    <property type="project" value="TreeGrafter"/>
</dbReference>
<dbReference type="PANTHER" id="PTHR20982">
    <property type="entry name" value="RIBOSOME RECYCLING FACTOR"/>
    <property type="match status" value="1"/>
</dbReference>
<keyword evidence="3" id="KW-0648">Protein biosynthesis</keyword>
<dbReference type="EMBL" id="AVNI01000001">
    <property type="protein sequence ID" value="EQD90036.1"/>
    <property type="molecule type" value="Genomic_DNA"/>
</dbReference>